<dbReference type="STRING" id="908337.HMPREF9257_1003"/>
<organism evidence="5 6">
    <name type="scientific">Eremococcus coleocola ACS-139-V-Col8</name>
    <dbReference type="NCBI Taxonomy" id="908337"/>
    <lineage>
        <taxon>Bacteria</taxon>
        <taxon>Bacillati</taxon>
        <taxon>Bacillota</taxon>
        <taxon>Bacilli</taxon>
        <taxon>Lactobacillales</taxon>
        <taxon>Aerococcaceae</taxon>
        <taxon>Eremococcus</taxon>
    </lineage>
</organism>
<dbReference type="AlphaFoldDB" id="E4KM20"/>
<dbReference type="PROSITE" id="PS00061">
    <property type="entry name" value="ADH_SHORT"/>
    <property type="match status" value="1"/>
</dbReference>
<evidence type="ECO:0000313" key="6">
    <source>
        <dbReference type="Proteomes" id="UP000005990"/>
    </source>
</evidence>
<evidence type="ECO:0000259" key="4">
    <source>
        <dbReference type="SMART" id="SM00822"/>
    </source>
</evidence>
<dbReference type="PRINTS" id="PR00081">
    <property type="entry name" value="GDHRDH"/>
</dbReference>
<keyword evidence="6" id="KW-1185">Reference proteome</keyword>
<proteinExistence type="inferred from homology"/>
<comment type="similarity">
    <text evidence="1 3">Belongs to the short-chain dehydrogenases/reductases (SDR) family.</text>
</comment>
<gene>
    <name evidence="5" type="ORF">HMPREF9257_1003</name>
</gene>
<dbReference type="PANTHER" id="PTHR42901">
    <property type="entry name" value="ALCOHOL DEHYDROGENASE"/>
    <property type="match status" value="1"/>
</dbReference>
<dbReference type="GO" id="GO:0016491">
    <property type="term" value="F:oxidoreductase activity"/>
    <property type="evidence" value="ECO:0007669"/>
    <property type="project" value="UniProtKB-KW"/>
</dbReference>
<keyword evidence="2" id="KW-0560">Oxidoreductase</keyword>
<dbReference type="Gene3D" id="3.40.50.720">
    <property type="entry name" value="NAD(P)-binding Rossmann-like Domain"/>
    <property type="match status" value="1"/>
</dbReference>
<dbReference type="EMBL" id="AENN01000001">
    <property type="protein sequence ID" value="EFR32122.1"/>
    <property type="molecule type" value="Genomic_DNA"/>
</dbReference>
<dbReference type="PRINTS" id="PR00080">
    <property type="entry name" value="SDRFAMILY"/>
</dbReference>
<evidence type="ECO:0000256" key="1">
    <source>
        <dbReference type="ARBA" id="ARBA00006484"/>
    </source>
</evidence>
<dbReference type="PANTHER" id="PTHR42901:SF1">
    <property type="entry name" value="ALCOHOL DEHYDROGENASE"/>
    <property type="match status" value="1"/>
</dbReference>
<dbReference type="OrthoDB" id="9793345at2"/>
<dbReference type="SUPFAM" id="SSF51735">
    <property type="entry name" value="NAD(P)-binding Rossmann-fold domains"/>
    <property type="match status" value="1"/>
</dbReference>
<evidence type="ECO:0000256" key="2">
    <source>
        <dbReference type="ARBA" id="ARBA00023002"/>
    </source>
</evidence>
<evidence type="ECO:0000313" key="5">
    <source>
        <dbReference type="EMBL" id="EFR32122.1"/>
    </source>
</evidence>
<dbReference type="Proteomes" id="UP000005990">
    <property type="component" value="Unassembled WGS sequence"/>
</dbReference>
<dbReference type="InterPro" id="IPR036291">
    <property type="entry name" value="NAD(P)-bd_dom_sf"/>
</dbReference>
<dbReference type="InterPro" id="IPR057326">
    <property type="entry name" value="KR_dom"/>
</dbReference>
<comment type="caution">
    <text evidence="5">The sequence shown here is derived from an EMBL/GenBank/DDBJ whole genome shotgun (WGS) entry which is preliminary data.</text>
</comment>
<dbReference type="InterPro" id="IPR002347">
    <property type="entry name" value="SDR_fam"/>
</dbReference>
<protein>
    <submittedName>
        <fullName evidence="5">Oxidoreductase, short chain dehydrogenase/reductase family protein</fullName>
    </submittedName>
</protein>
<reference evidence="5 6" key="1">
    <citation type="submission" date="2010-10" db="EMBL/GenBank/DDBJ databases">
        <authorList>
            <person name="Durkin A.S."/>
            <person name="Madupu R."/>
            <person name="Torralba M."/>
            <person name="Gillis M."/>
            <person name="Methe B."/>
            <person name="Sutton G."/>
            <person name="Nelson K.E."/>
        </authorList>
    </citation>
    <scope>NUCLEOTIDE SEQUENCE [LARGE SCALE GENOMIC DNA]</scope>
    <source>
        <strain evidence="5 6">ACS-139-V-Col8</strain>
    </source>
</reference>
<accession>E4KM20</accession>
<dbReference type="InterPro" id="IPR020904">
    <property type="entry name" value="Sc_DH/Rdtase_CS"/>
</dbReference>
<dbReference type="SMART" id="SM00822">
    <property type="entry name" value="PKS_KR"/>
    <property type="match status" value="1"/>
</dbReference>
<dbReference type="Pfam" id="PF00106">
    <property type="entry name" value="adh_short"/>
    <property type="match status" value="1"/>
</dbReference>
<sequence length="273" mass="29815">MSQSRKVAVVTGASSGIGQAMAKQLAAHHYDLVLIARRQDRLEALAAEINRIHGVDTFVLAGDVTQTSFIESIVPLCKSRFGRIDLLFQAAGYGVFKRATQFSYAEIVAMFEVNTFAIMYLSQLVALEMLDQGSGQIVMVASSAGKLSTIASSVYSATKAAVIAYADTLRLELRPAGIEVIVVNPGPVVTEFFDRDANSKAYFKTIEGFALDVDVLTKRIMANLLSHCKFKREVNAPLVLELLARLNSIFPTISDILKLNLFNLKENSDETTV</sequence>
<evidence type="ECO:0000256" key="3">
    <source>
        <dbReference type="RuleBase" id="RU000363"/>
    </source>
</evidence>
<name>E4KM20_9LACT</name>
<dbReference type="RefSeq" id="WP_006417601.1">
    <property type="nucleotide sequence ID" value="NZ_AENN01000001.1"/>
</dbReference>
<dbReference type="eggNOG" id="COG0300">
    <property type="taxonomic scope" value="Bacteria"/>
</dbReference>
<feature type="domain" description="Ketoreductase" evidence="4">
    <location>
        <begin position="6"/>
        <end position="192"/>
    </location>
</feature>